<dbReference type="AlphaFoldDB" id="A0A432V132"/>
<keyword evidence="5" id="KW-1185">Reference proteome</keyword>
<dbReference type="Proteomes" id="UP000281647">
    <property type="component" value="Unassembled WGS sequence"/>
</dbReference>
<dbReference type="InterPro" id="IPR016181">
    <property type="entry name" value="Acyl_CoA_acyltransferase"/>
</dbReference>
<reference evidence="4 5" key="1">
    <citation type="submission" date="2018-11" db="EMBL/GenBank/DDBJ databases">
        <title>Pseudaminobacter arsenicus sp. nov., an arsenic-resistant bacterium isolated from arsenic-rich aquifers.</title>
        <authorList>
            <person name="Mu Y."/>
        </authorList>
    </citation>
    <scope>NUCLEOTIDE SEQUENCE [LARGE SCALE GENOMIC DNA]</scope>
    <source>
        <strain evidence="4 5">CB3</strain>
    </source>
</reference>
<dbReference type="RefSeq" id="WP_128625471.1">
    <property type="nucleotide sequence ID" value="NZ_ML133514.1"/>
</dbReference>
<dbReference type="Gene3D" id="3.40.630.30">
    <property type="match status" value="1"/>
</dbReference>
<dbReference type="Pfam" id="PF00583">
    <property type="entry name" value="Acetyltransf_1"/>
    <property type="match status" value="1"/>
</dbReference>
<sequence length="146" mass="16582">MNIRMLETGDRAAWEPLWQGYLDFYKVALPADVTETAWQRLNDPAEPVHGLGAFDENGRLLGIAHYIFHRSTWSPTSYCYLNDLFTVPEARGKGVGRALIERIYAEATAAGSTRVYWLTHETNEAAQALYDRIADKPGFIQYRKAL</sequence>
<dbReference type="PANTHER" id="PTHR10545:SF42">
    <property type="entry name" value="ACETYLTRANSFERASE"/>
    <property type="match status" value="1"/>
</dbReference>
<dbReference type="OrthoDB" id="9805924at2"/>
<dbReference type="InterPro" id="IPR051016">
    <property type="entry name" value="Diverse_Substrate_AcTransf"/>
</dbReference>
<evidence type="ECO:0000313" key="5">
    <source>
        <dbReference type="Proteomes" id="UP000281647"/>
    </source>
</evidence>
<evidence type="ECO:0000259" key="3">
    <source>
        <dbReference type="PROSITE" id="PS51186"/>
    </source>
</evidence>
<keyword evidence="1 4" id="KW-0808">Transferase</keyword>
<feature type="domain" description="N-acetyltransferase" evidence="3">
    <location>
        <begin position="1"/>
        <end position="146"/>
    </location>
</feature>
<dbReference type="EMBL" id="RKST01000030">
    <property type="protein sequence ID" value="RUM95798.1"/>
    <property type="molecule type" value="Genomic_DNA"/>
</dbReference>
<dbReference type="CDD" id="cd04301">
    <property type="entry name" value="NAT_SF"/>
    <property type="match status" value="1"/>
</dbReference>
<evidence type="ECO:0000256" key="2">
    <source>
        <dbReference type="ARBA" id="ARBA00023315"/>
    </source>
</evidence>
<accession>A0A432V132</accession>
<name>A0A432V132_9HYPH</name>
<keyword evidence="2" id="KW-0012">Acyltransferase</keyword>
<dbReference type="InterPro" id="IPR000182">
    <property type="entry name" value="GNAT_dom"/>
</dbReference>
<dbReference type="GO" id="GO:0008080">
    <property type="term" value="F:N-acetyltransferase activity"/>
    <property type="evidence" value="ECO:0007669"/>
    <property type="project" value="TreeGrafter"/>
</dbReference>
<dbReference type="PROSITE" id="PS51186">
    <property type="entry name" value="GNAT"/>
    <property type="match status" value="1"/>
</dbReference>
<comment type="caution">
    <text evidence="4">The sequence shown here is derived from an EMBL/GenBank/DDBJ whole genome shotgun (WGS) entry which is preliminary data.</text>
</comment>
<evidence type="ECO:0000256" key="1">
    <source>
        <dbReference type="ARBA" id="ARBA00022679"/>
    </source>
</evidence>
<protein>
    <submittedName>
        <fullName evidence="4">GNAT family N-acetyltransferase</fullName>
    </submittedName>
</protein>
<dbReference type="SUPFAM" id="SSF55729">
    <property type="entry name" value="Acyl-CoA N-acyltransferases (Nat)"/>
    <property type="match status" value="1"/>
</dbReference>
<gene>
    <name evidence="4" type="ORF">EET67_21125</name>
</gene>
<proteinExistence type="predicted"/>
<dbReference type="PANTHER" id="PTHR10545">
    <property type="entry name" value="DIAMINE N-ACETYLTRANSFERASE"/>
    <property type="match status" value="1"/>
</dbReference>
<evidence type="ECO:0000313" key="4">
    <source>
        <dbReference type="EMBL" id="RUM95798.1"/>
    </source>
</evidence>
<organism evidence="4 5">
    <name type="scientific">Borborobacter arsenicus</name>
    <dbReference type="NCBI Taxonomy" id="1851146"/>
    <lineage>
        <taxon>Bacteria</taxon>
        <taxon>Pseudomonadati</taxon>
        <taxon>Pseudomonadota</taxon>
        <taxon>Alphaproteobacteria</taxon>
        <taxon>Hyphomicrobiales</taxon>
        <taxon>Phyllobacteriaceae</taxon>
        <taxon>Borborobacter</taxon>
    </lineage>
</organism>